<accession>A0A1V9Y8S8</accession>
<dbReference type="Proteomes" id="UP000243217">
    <property type="component" value="Unassembled WGS sequence"/>
</dbReference>
<evidence type="ECO:0000313" key="3">
    <source>
        <dbReference type="Proteomes" id="UP000243217"/>
    </source>
</evidence>
<feature type="region of interest" description="Disordered" evidence="1">
    <location>
        <begin position="38"/>
        <end position="78"/>
    </location>
</feature>
<gene>
    <name evidence="2" type="ORF">THRCLA_23241</name>
</gene>
<comment type="caution">
    <text evidence="2">The sequence shown here is derived from an EMBL/GenBank/DDBJ whole genome shotgun (WGS) entry which is preliminary data.</text>
</comment>
<proteinExistence type="predicted"/>
<reference evidence="2 3" key="1">
    <citation type="journal article" date="2014" name="Genome Biol. Evol.">
        <title>The secreted proteins of Achlya hypogyna and Thraustotheca clavata identify the ancestral oomycete secretome and reveal gene acquisitions by horizontal gene transfer.</title>
        <authorList>
            <person name="Misner I."/>
            <person name="Blouin N."/>
            <person name="Leonard G."/>
            <person name="Richards T.A."/>
            <person name="Lane C.E."/>
        </authorList>
    </citation>
    <scope>NUCLEOTIDE SEQUENCE [LARGE SCALE GENOMIC DNA]</scope>
    <source>
        <strain evidence="2 3">ATCC 34112</strain>
    </source>
</reference>
<organism evidence="2 3">
    <name type="scientific">Thraustotheca clavata</name>
    <dbReference type="NCBI Taxonomy" id="74557"/>
    <lineage>
        <taxon>Eukaryota</taxon>
        <taxon>Sar</taxon>
        <taxon>Stramenopiles</taxon>
        <taxon>Oomycota</taxon>
        <taxon>Saprolegniomycetes</taxon>
        <taxon>Saprolegniales</taxon>
        <taxon>Achlyaceae</taxon>
        <taxon>Thraustotheca</taxon>
    </lineage>
</organism>
<dbReference type="EMBL" id="JNBS01004837">
    <property type="protein sequence ID" value="OQR82113.1"/>
    <property type="molecule type" value="Genomic_DNA"/>
</dbReference>
<feature type="compositionally biased region" description="Basic and acidic residues" evidence="1">
    <location>
        <begin position="38"/>
        <end position="58"/>
    </location>
</feature>
<keyword evidence="3" id="KW-1185">Reference proteome</keyword>
<dbReference type="OrthoDB" id="10545294at2759"/>
<evidence type="ECO:0000256" key="1">
    <source>
        <dbReference type="SAM" id="MobiDB-lite"/>
    </source>
</evidence>
<name>A0A1V9Y8S8_9STRA</name>
<evidence type="ECO:0000313" key="2">
    <source>
        <dbReference type="EMBL" id="OQR82113.1"/>
    </source>
</evidence>
<dbReference type="AlphaFoldDB" id="A0A1V9Y8S8"/>
<protein>
    <submittedName>
        <fullName evidence="2">Uncharacterized protein</fullName>
    </submittedName>
</protein>
<sequence length="155" mass="18266">MNEDNNGSYRAQLMDEQAIRSLRYDLEKSKESIDVHGHLREFEPKPEIHPVHRPESARLHRLPKVPSRPRPSTVDNGFSNKQRRSFAIVLNEEKACYHEMEEQYLSLKDTLLRHFDDLLHNPRSIDRELSNEAFNQLTAMDLLLHIKSSNKTRPR</sequence>